<dbReference type="PANTHER" id="PTHR30250:SF11">
    <property type="entry name" value="O-ANTIGEN TRANSPORTER-RELATED"/>
    <property type="match status" value="1"/>
</dbReference>
<evidence type="ECO:0000313" key="8">
    <source>
        <dbReference type="Proteomes" id="UP001357452"/>
    </source>
</evidence>
<name>A0ABU7RI72_9BACT</name>
<gene>
    <name evidence="7" type="ORF">V2H41_10520</name>
</gene>
<feature type="transmembrane region" description="Helical" evidence="6">
    <location>
        <begin position="460"/>
        <end position="481"/>
    </location>
</feature>
<feature type="transmembrane region" description="Helical" evidence="6">
    <location>
        <begin position="12"/>
        <end position="30"/>
    </location>
</feature>
<protein>
    <submittedName>
        <fullName evidence="7">Polysaccharide biosynthesis C-terminal domain-containing protein</fullName>
    </submittedName>
</protein>
<dbReference type="InterPro" id="IPR050833">
    <property type="entry name" value="Poly_Biosynth_Transport"/>
</dbReference>
<organism evidence="7 8">
    <name type="scientific">Niabella digestorum</name>
    <dbReference type="NCBI Taxonomy" id="3117701"/>
    <lineage>
        <taxon>Bacteria</taxon>
        <taxon>Pseudomonadati</taxon>
        <taxon>Bacteroidota</taxon>
        <taxon>Chitinophagia</taxon>
        <taxon>Chitinophagales</taxon>
        <taxon>Chitinophagaceae</taxon>
        <taxon>Niabella</taxon>
    </lineage>
</organism>
<feature type="transmembrane region" description="Helical" evidence="6">
    <location>
        <begin position="436"/>
        <end position="454"/>
    </location>
</feature>
<dbReference type="Proteomes" id="UP001357452">
    <property type="component" value="Unassembled WGS sequence"/>
</dbReference>
<reference evidence="7 8" key="1">
    <citation type="submission" date="2024-01" db="EMBL/GenBank/DDBJ databases">
        <title>Niabella digestum sp. nov., isolated from waste digestion system.</title>
        <authorList>
            <person name="Zhang L."/>
        </authorList>
    </citation>
    <scope>NUCLEOTIDE SEQUENCE [LARGE SCALE GENOMIC DNA]</scope>
    <source>
        <strain evidence="7 8">A18</strain>
    </source>
</reference>
<keyword evidence="2" id="KW-1003">Cell membrane</keyword>
<accession>A0ABU7RI72</accession>
<feature type="transmembrane region" description="Helical" evidence="6">
    <location>
        <begin position="162"/>
        <end position="179"/>
    </location>
</feature>
<feature type="transmembrane region" description="Helical" evidence="6">
    <location>
        <begin position="124"/>
        <end position="141"/>
    </location>
</feature>
<feature type="transmembrane region" description="Helical" evidence="6">
    <location>
        <begin position="50"/>
        <end position="73"/>
    </location>
</feature>
<dbReference type="PANTHER" id="PTHR30250">
    <property type="entry name" value="PST FAMILY PREDICTED COLANIC ACID TRANSPORTER"/>
    <property type="match status" value="1"/>
</dbReference>
<feature type="transmembrane region" description="Helical" evidence="6">
    <location>
        <begin position="341"/>
        <end position="357"/>
    </location>
</feature>
<keyword evidence="5 6" id="KW-0472">Membrane</keyword>
<evidence type="ECO:0000256" key="4">
    <source>
        <dbReference type="ARBA" id="ARBA00022989"/>
    </source>
</evidence>
<feature type="transmembrane region" description="Helical" evidence="6">
    <location>
        <begin position="266"/>
        <end position="290"/>
    </location>
</feature>
<feature type="transmembrane region" description="Helical" evidence="6">
    <location>
        <begin position="378"/>
        <end position="395"/>
    </location>
</feature>
<evidence type="ECO:0000256" key="3">
    <source>
        <dbReference type="ARBA" id="ARBA00022692"/>
    </source>
</evidence>
<feature type="transmembrane region" description="Helical" evidence="6">
    <location>
        <begin position="311"/>
        <end position="329"/>
    </location>
</feature>
<keyword evidence="4 6" id="KW-1133">Transmembrane helix</keyword>
<evidence type="ECO:0000256" key="6">
    <source>
        <dbReference type="SAM" id="Phobius"/>
    </source>
</evidence>
<evidence type="ECO:0000256" key="2">
    <source>
        <dbReference type="ARBA" id="ARBA00022475"/>
    </source>
</evidence>
<comment type="caution">
    <text evidence="7">The sequence shown here is derived from an EMBL/GenBank/DDBJ whole genome shotgun (WGS) entry which is preliminary data.</text>
</comment>
<feature type="transmembrane region" description="Helical" evidence="6">
    <location>
        <begin position="85"/>
        <end position="104"/>
    </location>
</feature>
<evidence type="ECO:0000313" key="7">
    <source>
        <dbReference type="EMBL" id="MEE6187705.1"/>
    </source>
</evidence>
<dbReference type="RefSeq" id="WP_330975112.1">
    <property type="nucleotide sequence ID" value="NZ_JAZGLY010000005.1"/>
</dbReference>
<feature type="transmembrane region" description="Helical" evidence="6">
    <location>
        <begin position="185"/>
        <end position="205"/>
    </location>
</feature>
<feature type="transmembrane region" description="Helical" evidence="6">
    <location>
        <begin position="401"/>
        <end position="424"/>
    </location>
</feature>
<keyword evidence="3 6" id="KW-0812">Transmembrane</keyword>
<feature type="transmembrane region" description="Helical" evidence="6">
    <location>
        <begin position="226"/>
        <end position="246"/>
    </location>
</feature>
<evidence type="ECO:0000256" key="1">
    <source>
        <dbReference type="ARBA" id="ARBA00004651"/>
    </source>
</evidence>
<keyword evidence="8" id="KW-1185">Reference proteome</keyword>
<comment type="subcellular location">
    <subcellularLocation>
        <location evidence="1">Cell membrane</location>
        <topology evidence="1">Multi-pass membrane protein</topology>
    </subcellularLocation>
</comment>
<evidence type="ECO:0000256" key="5">
    <source>
        <dbReference type="ARBA" id="ARBA00023136"/>
    </source>
</evidence>
<dbReference type="EMBL" id="JAZGLY010000005">
    <property type="protein sequence ID" value="MEE6187705.1"/>
    <property type="molecule type" value="Genomic_DNA"/>
</dbReference>
<proteinExistence type="predicted"/>
<sequence>MSVKIRQQSIISSLVIYFGFAIGLLNTYFFTKEGLFTSAEYGLTKIFIDIATLIASLSTFAMPGFIYKFYPYYNDNLKPRESDMLAWAVLVSIVGFVLIVFLGWSFKELVYRKYSANSPLFVTYYYWVFPMGLGLTLYNVFEAYAWSLHKSILTNFVKEVEWRLLTTIIIVLFFFNVIPDFDTFIKLYAFTYLGIALTLLIYILVTKKAFFVFRISKVTRRFIKKIARFCFFIYSGGLIFTLAQVFDSFVIGAVLDNGMEKVGIFSLAYILTSLIQAPQRGIIAASVAHLAQAWKNKNLQTIQTIYQRSSINQLIFASFMLVLITLNYQNAVIAFKLKPEYLLGFHAFIILGLMRLVDMGSGVNAQIIGTSNYWKFELFSGVVLLLLMLPLNYFLTKKLDILGPALANLLSMTVYNLIRIVFLWKKYRLFPFTPKSVHTINLALGVFLVTWFLFKDWQGFTGLFSRSLFALVLFCGGIYILNLSPDVQPVLQSLHQRMRSILGKNKKG</sequence>